<evidence type="ECO:0000256" key="1">
    <source>
        <dbReference type="ARBA" id="ARBA00022679"/>
    </source>
</evidence>
<dbReference type="InterPro" id="IPR000182">
    <property type="entry name" value="GNAT_dom"/>
</dbReference>
<organism evidence="4 5">
    <name type="scientific">Brytella acorum</name>
    <dbReference type="NCBI Taxonomy" id="2959299"/>
    <lineage>
        <taxon>Bacteria</taxon>
        <taxon>Pseudomonadati</taxon>
        <taxon>Pseudomonadota</taxon>
        <taxon>Alphaproteobacteria</taxon>
        <taxon>Acetobacterales</taxon>
        <taxon>Acetobacteraceae</taxon>
        <taxon>Brytella</taxon>
    </lineage>
</organism>
<name>A0AA35Y4H7_9PROT</name>
<protein>
    <submittedName>
        <fullName evidence="4">GNAT family N-acetyltransferase</fullName>
    </submittedName>
</protein>
<dbReference type="PANTHER" id="PTHR43800">
    <property type="entry name" value="PEPTIDYL-LYSINE N-ACETYLTRANSFERASE YJAB"/>
    <property type="match status" value="1"/>
</dbReference>
<accession>A0AA35Y4H7</accession>
<keyword evidence="2" id="KW-0012">Acyltransferase</keyword>
<dbReference type="SUPFAM" id="SSF55729">
    <property type="entry name" value="Acyl-CoA N-acyltransferases (Nat)"/>
    <property type="match status" value="1"/>
</dbReference>
<dbReference type="RefSeq" id="WP_289840978.1">
    <property type="nucleotide sequence ID" value="NZ_CATKSH010000024.1"/>
</dbReference>
<dbReference type="PROSITE" id="PS51186">
    <property type="entry name" value="GNAT"/>
    <property type="match status" value="1"/>
</dbReference>
<dbReference type="PANTHER" id="PTHR43800:SF1">
    <property type="entry name" value="PEPTIDYL-LYSINE N-ACETYLTRANSFERASE YJAB"/>
    <property type="match status" value="1"/>
</dbReference>
<feature type="domain" description="N-acetyltransferase" evidence="3">
    <location>
        <begin position="44"/>
        <end position="200"/>
    </location>
</feature>
<gene>
    <name evidence="4" type="ORF">LMG32879_002686</name>
</gene>
<dbReference type="Proteomes" id="UP001176960">
    <property type="component" value="Unassembled WGS sequence"/>
</dbReference>
<dbReference type="CDD" id="cd04301">
    <property type="entry name" value="NAT_SF"/>
    <property type="match status" value="1"/>
</dbReference>
<reference evidence="4" key="1">
    <citation type="submission" date="2023-03" db="EMBL/GenBank/DDBJ databases">
        <authorList>
            <person name="Cleenwerck I."/>
        </authorList>
    </citation>
    <scope>NUCLEOTIDE SEQUENCE</scope>
    <source>
        <strain evidence="4">LMG 32879</strain>
    </source>
</reference>
<comment type="caution">
    <text evidence="4">The sequence shown here is derived from an EMBL/GenBank/DDBJ whole genome shotgun (WGS) entry which is preliminary data.</text>
</comment>
<dbReference type="GO" id="GO:0016747">
    <property type="term" value="F:acyltransferase activity, transferring groups other than amino-acyl groups"/>
    <property type="evidence" value="ECO:0007669"/>
    <property type="project" value="InterPro"/>
</dbReference>
<evidence type="ECO:0000259" key="3">
    <source>
        <dbReference type="PROSITE" id="PS51186"/>
    </source>
</evidence>
<dbReference type="AlphaFoldDB" id="A0AA35Y4H7"/>
<evidence type="ECO:0000256" key="2">
    <source>
        <dbReference type="ARBA" id="ARBA00023315"/>
    </source>
</evidence>
<proteinExistence type="predicted"/>
<keyword evidence="1" id="KW-0808">Transferase</keyword>
<dbReference type="Gene3D" id="3.40.630.30">
    <property type="match status" value="1"/>
</dbReference>
<sequence length="200" mass="22988">MPETPVIGWGKKGVRAVTRIGVDVTFLEMDSPPRDEPRPFPEGFWLSRLPFMDVDWYLALYRAVGAPYCWWMRFELPRDELQRFLNDPLVELHVLRAPDGKLAGFFELDRTRPRTPYLSHMGLVDGFIGKGLGRALLDAAIRRAWSEPCDRLRVNTCTADHPRALDVYVRAGFKPVRVVRETWDIPDDLGIAVPERLKIS</sequence>
<evidence type="ECO:0000313" key="4">
    <source>
        <dbReference type="EMBL" id="CAI9121832.1"/>
    </source>
</evidence>
<dbReference type="EMBL" id="CATKSH010000024">
    <property type="protein sequence ID" value="CAI9121832.1"/>
    <property type="molecule type" value="Genomic_DNA"/>
</dbReference>
<dbReference type="InterPro" id="IPR016181">
    <property type="entry name" value="Acyl_CoA_acyltransferase"/>
</dbReference>
<dbReference type="Pfam" id="PF00583">
    <property type="entry name" value="Acetyltransf_1"/>
    <property type="match status" value="1"/>
</dbReference>
<evidence type="ECO:0000313" key="5">
    <source>
        <dbReference type="Proteomes" id="UP001176960"/>
    </source>
</evidence>
<keyword evidence="5" id="KW-1185">Reference proteome</keyword>